<dbReference type="InterPro" id="IPR050545">
    <property type="entry name" value="Mycobact_MmpL"/>
</dbReference>
<comment type="caution">
    <text evidence="2">The sequence shown here is derived from an EMBL/GenBank/DDBJ whole genome shotgun (WGS) entry which is preliminary data.</text>
</comment>
<keyword evidence="1" id="KW-1133">Transmembrane helix</keyword>
<dbReference type="GO" id="GO:0005886">
    <property type="term" value="C:plasma membrane"/>
    <property type="evidence" value="ECO:0007669"/>
    <property type="project" value="TreeGrafter"/>
</dbReference>
<feature type="transmembrane region" description="Helical" evidence="1">
    <location>
        <begin position="304"/>
        <end position="325"/>
    </location>
</feature>
<feature type="transmembrane region" description="Helical" evidence="1">
    <location>
        <begin position="689"/>
        <end position="708"/>
    </location>
</feature>
<evidence type="ECO:0000313" key="3">
    <source>
        <dbReference type="Proteomes" id="UP000294575"/>
    </source>
</evidence>
<dbReference type="SUPFAM" id="SSF82866">
    <property type="entry name" value="Multidrug efflux transporter AcrB transmembrane domain"/>
    <property type="match status" value="2"/>
</dbReference>
<dbReference type="EMBL" id="SNYK01000008">
    <property type="protein sequence ID" value="TDQ37319.1"/>
    <property type="molecule type" value="Genomic_DNA"/>
</dbReference>
<dbReference type="OrthoDB" id="9780358at2"/>
<accession>A0A4R6TZ35</accession>
<feature type="transmembrane region" description="Helical" evidence="1">
    <location>
        <begin position="745"/>
        <end position="766"/>
    </location>
</feature>
<dbReference type="PANTHER" id="PTHR33406">
    <property type="entry name" value="MEMBRANE PROTEIN MJ1562-RELATED"/>
    <property type="match status" value="1"/>
</dbReference>
<protein>
    <submittedName>
        <fullName evidence="2">Putative exporter</fullName>
    </submittedName>
</protein>
<gene>
    <name evidence="2" type="ORF">DFQ45_10899</name>
</gene>
<feature type="transmembrane region" description="Helical" evidence="1">
    <location>
        <begin position="337"/>
        <end position="360"/>
    </location>
</feature>
<name>A0A4R6TZ35_9GAMM</name>
<dbReference type="PANTHER" id="PTHR33406:SF13">
    <property type="entry name" value="MEMBRANE PROTEIN YDFJ"/>
    <property type="match status" value="1"/>
</dbReference>
<feature type="transmembrane region" description="Helical" evidence="1">
    <location>
        <begin position="720"/>
        <end position="739"/>
    </location>
</feature>
<keyword evidence="1" id="KW-0472">Membrane</keyword>
<proteinExistence type="predicted"/>
<keyword evidence="1" id="KW-0812">Transmembrane</keyword>
<dbReference type="Proteomes" id="UP000294575">
    <property type="component" value="Unassembled WGS sequence"/>
</dbReference>
<keyword evidence="3" id="KW-1185">Reference proteome</keyword>
<reference evidence="2 3" key="1">
    <citation type="submission" date="2019-03" db="EMBL/GenBank/DDBJ databases">
        <title>Genomic Encyclopedia of Type Strains, Phase IV (KMG-IV): sequencing the most valuable type-strain genomes for metagenomic binning, comparative biology and taxonomic classification.</title>
        <authorList>
            <person name="Goeker M."/>
        </authorList>
    </citation>
    <scope>NUCLEOTIDE SEQUENCE [LARGE SCALE GENOMIC DNA]</scope>
    <source>
        <strain evidence="2 3">DSM 28679</strain>
    </source>
</reference>
<evidence type="ECO:0000313" key="2">
    <source>
        <dbReference type="EMBL" id="TDQ37319.1"/>
    </source>
</evidence>
<dbReference type="RefSeq" id="WP_101495795.1">
    <property type="nucleotide sequence ID" value="NZ_LNJZ01000003.1"/>
</dbReference>
<organism evidence="2 3">
    <name type="scientific">Thiopseudomonas denitrificans</name>
    <dbReference type="NCBI Taxonomy" id="1501432"/>
    <lineage>
        <taxon>Bacteria</taxon>
        <taxon>Pseudomonadati</taxon>
        <taxon>Pseudomonadota</taxon>
        <taxon>Gammaproteobacteria</taxon>
        <taxon>Pseudomonadales</taxon>
        <taxon>Pseudomonadaceae</taxon>
        <taxon>Thiopseudomonas</taxon>
    </lineage>
</organism>
<feature type="transmembrane region" description="Helical" evidence="1">
    <location>
        <begin position="372"/>
        <end position="394"/>
    </location>
</feature>
<sequence length="771" mass="83462">MNKPLLLTERRLFAVFALLLIALLALSLWQWRNGAPLSASLLDILPHEPESALIEHAQQLSQQALDRELVLLISHPQAGSRLDGWADQLRQSGHFSQVQDRIDTDLTALASDLLAARSSLAPQELRQQLASHPQDYFSRRAAQIVDPLGGFSLVSAQQDWLGLIPAIQQQLQGNSLINIDLDGRLLIEAEGQTWYLLRLNSLEGGFSGKGALAAAASLDQLTQHIHAEGGQVLASGSLLFAARAQQQAETEISWLGGLSLLGSLLLIVGLFRRLGSLLAVLPALFGLWLGVTACIAVFGQIHVLTLVLGVSLIGVTIDFPMHYLSKGWVMQPWNAMAVLRATLPGLTLGMLANLIGYSALAFTPFVALTQVAVFSVAGLLGAYLCTLTALPWLLRRSRSLQPWPLPLGWMQCLLDWHARFVARINSRILLLIVMLFALGGLLRIEQHDDLRQWIVPDAQLLEQARRIGELTGQQPTSQFFLVQGADEAQLLERLFSLERELDTQIMAGALAGYQSPGQLLAGRAGEPSLNTALAALKPEDFAPLLELGVPEALIGDELEQLQQQPQQSLDELLHSRLGEPWRMLWLGEYQGALVSMVRLQGLTDTSAMVSLADNVNGVLWVDRPARLNQLFASTQRHALWAKVLASGAIFILLAVFLGWRGALRTLTVSLASAVLAAATLGWLGLPLTLFSIFGLLLVTAIGVDYAIIMYEGVGGAATSLLGAFLAAVTTWLSFGLLALSATPAVSSFGLAVSLGLVFCFLLAPWARRTPA</sequence>
<evidence type="ECO:0000256" key="1">
    <source>
        <dbReference type="SAM" id="Phobius"/>
    </source>
</evidence>
<dbReference type="Gene3D" id="1.20.1640.10">
    <property type="entry name" value="Multidrug efflux transporter AcrB transmembrane domain"/>
    <property type="match status" value="1"/>
</dbReference>
<feature type="transmembrane region" description="Helical" evidence="1">
    <location>
        <begin position="252"/>
        <end position="271"/>
    </location>
</feature>
<dbReference type="AlphaFoldDB" id="A0A4R6TZ35"/>
<feature type="transmembrane region" description="Helical" evidence="1">
    <location>
        <begin position="278"/>
        <end position="298"/>
    </location>
</feature>
<feature type="transmembrane region" description="Helical" evidence="1">
    <location>
        <begin position="428"/>
        <end position="444"/>
    </location>
</feature>
<feature type="transmembrane region" description="Helical" evidence="1">
    <location>
        <begin position="639"/>
        <end position="659"/>
    </location>
</feature>